<name>A0AAW0N4L7_9GOBI</name>
<sequence length="113" mass="12738">MGDYMFLYLHTFVYFSCVSGAAPSPAKQRAKMDDIVVVASGTQSLRNIHSDPDVIKLQEIPTFQPLLKGQTQNTEVRGERERKRGGGGGGGRKRREGERRDKERERERDDGDV</sequence>
<evidence type="ECO:0000256" key="8">
    <source>
        <dbReference type="SAM" id="SignalP"/>
    </source>
</evidence>
<comment type="subcellular location">
    <subcellularLocation>
        <location evidence="1">Lysosome membrane</location>
        <topology evidence="1">Lipid-anchor</topology>
        <orientation evidence="1">Cytoplasmic side</orientation>
    </subcellularLocation>
</comment>
<evidence type="ECO:0000256" key="2">
    <source>
        <dbReference type="ARBA" id="ARBA00010235"/>
    </source>
</evidence>
<keyword evidence="8" id="KW-0732">Signal</keyword>
<evidence type="ECO:0000256" key="4">
    <source>
        <dbReference type="ARBA" id="ARBA00023136"/>
    </source>
</evidence>
<feature type="region of interest" description="Disordered" evidence="7">
    <location>
        <begin position="65"/>
        <end position="113"/>
    </location>
</feature>
<comment type="similarity">
    <text evidence="2">Belongs to the BORCS5 family.</text>
</comment>
<feature type="compositionally biased region" description="Basic and acidic residues" evidence="7">
    <location>
        <begin position="95"/>
        <end position="113"/>
    </location>
</feature>
<dbReference type="AlphaFoldDB" id="A0AAW0N4L7"/>
<gene>
    <name evidence="9" type="ORF">WMY93_023154</name>
</gene>
<dbReference type="GO" id="GO:0030672">
    <property type="term" value="C:synaptic vesicle membrane"/>
    <property type="evidence" value="ECO:0007669"/>
    <property type="project" value="TreeGrafter"/>
</dbReference>
<organism evidence="9 10">
    <name type="scientific">Mugilogobius chulae</name>
    <name type="common">yellowstripe goby</name>
    <dbReference type="NCBI Taxonomy" id="88201"/>
    <lineage>
        <taxon>Eukaryota</taxon>
        <taxon>Metazoa</taxon>
        <taxon>Chordata</taxon>
        <taxon>Craniata</taxon>
        <taxon>Vertebrata</taxon>
        <taxon>Euteleostomi</taxon>
        <taxon>Actinopterygii</taxon>
        <taxon>Neopterygii</taxon>
        <taxon>Teleostei</taxon>
        <taxon>Neoteleostei</taxon>
        <taxon>Acanthomorphata</taxon>
        <taxon>Gobiaria</taxon>
        <taxon>Gobiiformes</taxon>
        <taxon>Gobioidei</taxon>
        <taxon>Gobiidae</taxon>
        <taxon>Gobionellinae</taxon>
        <taxon>Mugilogobius</taxon>
    </lineage>
</organism>
<feature type="signal peptide" evidence="8">
    <location>
        <begin position="1"/>
        <end position="21"/>
    </location>
</feature>
<evidence type="ECO:0000256" key="3">
    <source>
        <dbReference type="ARBA" id="ARBA00022300"/>
    </source>
</evidence>
<keyword evidence="4" id="KW-0472">Membrane</keyword>
<evidence type="ECO:0000256" key="6">
    <source>
        <dbReference type="ARBA" id="ARBA00023288"/>
    </source>
</evidence>
<comment type="caution">
    <text evidence="9">The sequence shown here is derived from an EMBL/GenBank/DDBJ whole genome shotgun (WGS) entry which is preliminary data.</text>
</comment>
<dbReference type="GO" id="GO:0032418">
    <property type="term" value="P:lysosome localization"/>
    <property type="evidence" value="ECO:0007669"/>
    <property type="project" value="InterPro"/>
</dbReference>
<evidence type="ECO:0000313" key="9">
    <source>
        <dbReference type="EMBL" id="KAK7891191.1"/>
    </source>
</evidence>
<dbReference type="Proteomes" id="UP001460270">
    <property type="component" value="Unassembled WGS sequence"/>
</dbReference>
<evidence type="ECO:0000256" key="7">
    <source>
        <dbReference type="SAM" id="MobiDB-lite"/>
    </source>
</evidence>
<dbReference type="GO" id="GO:1903744">
    <property type="term" value="P:positive regulation of anterograde synaptic vesicle transport"/>
    <property type="evidence" value="ECO:0007669"/>
    <property type="project" value="TreeGrafter"/>
</dbReference>
<evidence type="ECO:0000256" key="5">
    <source>
        <dbReference type="ARBA" id="ARBA00023228"/>
    </source>
</evidence>
<evidence type="ECO:0000313" key="10">
    <source>
        <dbReference type="Proteomes" id="UP001460270"/>
    </source>
</evidence>
<accession>A0AAW0N4L7</accession>
<dbReference type="GO" id="GO:0098574">
    <property type="term" value="C:cytoplasmic side of lysosomal membrane"/>
    <property type="evidence" value="ECO:0007669"/>
    <property type="project" value="TreeGrafter"/>
</dbReference>
<dbReference type="GO" id="GO:0099078">
    <property type="term" value="C:BORC complex"/>
    <property type="evidence" value="ECO:0007669"/>
    <property type="project" value="TreeGrafter"/>
</dbReference>
<keyword evidence="5" id="KW-0458">Lysosome</keyword>
<keyword evidence="10" id="KW-1185">Reference proteome</keyword>
<evidence type="ECO:0000256" key="1">
    <source>
        <dbReference type="ARBA" id="ARBA00004122"/>
    </source>
</evidence>
<dbReference type="GO" id="GO:0072384">
    <property type="term" value="P:organelle transport along microtubule"/>
    <property type="evidence" value="ECO:0007669"/>
    <property type="project" value="TreeGrafter"/>
</dbReference>
<feature type="chain" id="PRO_5043754598" description="BLOC-1-related complex subunit 5" evidence="8">
    <location>
        <begin position="22"/>
        <end position="113"/>
    </location>
</feature>
<dbReference type="PANTHER" id="PTHR31634:SF2">
    <property type="entry name" value="BLOC-1-RELATED COMPLEX SUBUNIT 5"/>
    <property type="match status" value="1"/>
</dbReference>
<protein>
    <recommendedName>
        <fullName evidence="3">BLOC-1-related complex subunit 5</fullName>
    </recommendedName>
</protein>
<dbReference type="InterPro" id="IPR018780">
    <property type="entry name" value="TBORCS5"/>
</dbReference>
<dbReference type="EMBL" id="JBBPFD010000017">
    <property type="protein sequence ID" value="KAK7891191.1"/>
    <property type="molecule type" value="Genomic_DNA"/>
</dbReference>
<keyword evidence="6" id="KW-0449">Lipoprotein</keyword>
<dbReference type="PANTHER" id="PTHR31634">
    <property type="entry name" value="BLOC-1-RELATED COMPLEX SUBUNIT 5"/>
    <property type="match status" value="1"/>
</dbReference>
<reference evidence="10" key="1">
    <citation type="submission" date="2024-04" db="EMBL/GenBank/DDBJ databases">
        <title>Salinicola lusitanus LLJ914,a marine bacterium isolated from the Okinawa Trough.</title>
        <authorList>
            <person name="Li J."/>
        </authorList>
    </citation>
    <scope>NUCLEOTIDE SEQUENCE [LARGE SCALE GENOMIC DNA]</scope>
</reference>
<proteinExistence type="inferred from homology"/>